<sequence>MNHTITVERFGIRLRPVTMDDADFIYELRRSPELSKYIGEFDSRYSVHRLWLEQYFHREGDYYFCIELLSGKAVGTIAIYDIAEKKGNWGRWIISPDIPAAPASVWLVFHVAFDILGLSSVYSNTVMDNASVVSFHDNCGLPRTGIEHGGLTIKGVSYDTVLHSATKENWPSIQEKLEKPAALAERLLQEDGG</sequence>
<keyword evidence="2" id="KW-0808">Transferase</keyword>
<keyword evidence="2" id="KW-0012">Acyltransferase</keyword>
<evidence type="ECO:0000313" key="2">
    <source>
        <dbReference type="EMBL" id="MFC0392365.1"/>
    </source>
</evidence>
<keyword evidence="3" id="KW-1185">Reference proteome</keyword>
<dbReference type="GO" id="GO:0016746">
    <property type="term" value="F:acyltransferase activity"/>
    <property type="evidence" value="ECO:0007669"/>
    <property type="project" value="UniProtKB-KW"/>
</dbReference>
<evidence type="ECO:0000313" key="3">
    <source>
        <dbReference type="Proteomes" id="UP001589818"/>
    </source>
</evidence>
<organism evidence="2 3">
    <name type="scientific">Paenibacillus mendelii</name>
    <dbReference type="NCBI Taxonomy" id="206163"/>
    <lineage>
        <taxon>Bacteria</taxon>
        <taxon>Bacillati</taxon>
        <taxon>Bacillota</taxon>
        <taxon>Bacilli</taxon>
        <taxon>Bacillales</taxon>
        <taxon>Paenibacillaceae</taxon>
        <taxon>Paenibacillus</taxon>
    </lineage>
</organism>
<dbReference type="Proteomes" id="UP001589818">
    <property type="component" value="Unassembled WGS sequence"/>
</dbReference>
<name>A0ABV6JBV5_9BACL</name>
<evidence type="ECO:0000259" key="1">
    <source>
        <dbReference type="Pfam" id="PF13302"/>
    </source>
</evidence>
<dbReference type="InterPro" id="IPR000182">
    <property type="entry name" value="GNAT_dom"/>
</dbReference>
<dbReference type="EMBL" id="JBHLVF010000017">
    <property type="protein sequence ID" value="MFC0392365.1"/>
    <property type="molecule type" value="Genomic_DNA"/>
</dbReference>
<gene>
    <name evidence="2" type="ORF">ACFFJ8_13410</name>
</gene>
<dbReference type="EC" id="2.3.-.-" evidence="2"/>
<dbReference type="PANTHER" id="PTHR43415:SF3">
    <property type="entry name" value="GNAT-FAMILY ACETYLTRANSFERASE"/>
    <property type="match status" value="1"/>
</dbReference>
<feature type="domain" description="N-acetyltransferase" evidence="1">
    <location>
        <begin position="13"/>
        <end position="141"/>
    </location>
</feature>
<proteinExistence type="predicted"/>
<dbReference type="PANTHER" id="PTHR43415">
    <property type="entry name" value="SPERMIDINE N(1)-ACETYLTRANSFERASE"/>
    <property type="match status" value="1"/>
</dbReference>
<comment type="caution">
    <text evidence="2">The sequence shown here is derived from an EMBL/GenBank/DDBJ whole genome shotgun (WGS) entry which is preliminary data.</text>
</comment>
<protein>
    <submittedName>
        <fullName evidence="2">GNAT family N-acetyltransferase</fullName>
        <ecNumber evidence="2">2.3.-.-</ecNumber>
    </submittedName>
</protein>
<dbReference type="SUPFAM" id="SSF55729">
    <property type="entry name" value="Acyl-CoA N-acyltransferases (Nat)"/>
    <property type="match status" value="1"/>
</dbReference>
<reference evidence="2 3" key="1">
    <citation type="submission" date="2024-09" db="EMBL/GenBank/DDBJ databases">
        <authorList>
            <person name="Sun Q."/>
            <person name="Mori K."/>
        </authorList>
    </citation>
    <scope>NUCLEOTIDE SEQUENCE [LARGE SCALE GENOMIC DNA]</scope>
    <source>
        <strain evidence="2 3">CCM 4839</strain>
    </source>
</reference>
<accession>A0ABV6JBV5</accession>
<dbReference type="RefSeq" id="WP_204819462.1">
    <property type="nucleotide sequence ID" value="NZ_JANHOF010000003.1"/>
</dbReference>
<dbReference type="Gene3D" id="3.40.630.30">
    <property type="match status" value="1"/>
</dbReference>
<dbReference type="Pfam" id="PF13302">
    <property type="entry name" value="Acetyltransf_3"/>
    <property type="match status" value="1"/>
</dbReference>
<dbReference type="InterPro" id="IPR016181">
    <property type="entry name" value="Acyl_CoA_acyltransferase"/>
</dbReference>